<dbReference type="SUPFAM" id="SSF143120">
    <property type="entry name" value="YefM-like"/>
    <property type="match status" value="1"/>
</dbReference>
<protein>
    <submittedName>
        <fullName evidence="2">Antitoxin of toxin-antitoxin system StbD</fullName>
    </submittedName>
</protein>
<dbReference type="Gene3D" id="3.40.1620.10">
    <property type="entry name" value="YefM-like domain"/>
    <property type="match status" value="1"/>
</dbReference>
<evidence type="ECO:0000256" key="1">
    <source>
        <dbReference type="ARBA" id="ARBA00009981"/>
    </source>
</evidence>
<dbReference type="RefSeq" id="WP_010422058.1">
    <property type="nucleotide sequence ID" value="NZ_OY974080.1"/>
</dbReference>
<organism evidence="2 3">
    <name type="scientific">Rickettsia helvetica</name>
    <dbReference type="NCBI Taxonomy" id="35789"/>
    <lineage>
        <taxon>Bacteria</taxon>
        <taxon>Pseudomonadati</taxon>
        <taxon>Pseudomonadota</taxon>
        <taxon>Alphaproteobacteria</taxon>
        <taxon>Rickettsiales</taxon>
        <taxon>Rickettsiaceae</taxon>
        <taxon>Rickettsieae</taxon>
        <taxon>Rickettsia</taxon>
        <taxon>spotted fever group</taxon>
    </lineage>
</organism>
<keyword evidence="3" id="KW-1185">Reference proteome</keyword>
<dbReference type="InterPro" id="IPR036165">
    <property type="entry name" value="YefM-like_sf"/>
</dbReference>
<dbReference type="Proteomes" id="UP001642485">
    <property type="component" value="Chromosome"/>
</dbReference>
<sequence>MAIYTKGNRSDTMVISKEEYEGLQETLYLYSIPGLVERILEASKEPLEECISHEFWKS</sequence>
<accession>A0ABP0T6T8</accession>
<reference evidence="2 3" key="1">
    <citation type="submission" date="2024-02" db="EMBL/GenBank/DDBJ databases">
        <authorList>
            <person name="Nijsse B."/>
            <person name="Sprong H."/>
        </authorList>
    </citation>
    <scope>NUCLEOTIDE SEQUENCE [LARGE SCALE GENOMIC DNA]</scope>
    <source>
        <strain evidence="2">OB144</strain>
    </source>
</reference>
<evidence type="ECO:0000313" key="3">
    <source>
        <dbReference type="Proteomes" id="UP001642485"/>
    </source>
</evidence>
<dbReference type="EMBL" id="OZ018776">
    <property type="protein sequence ID" value="CAK9121672.1"/>
    <property type="molecule type" value="Genomic_DNA"/>
</dbReference>
<comment type="similarity">
    <text evidence="1">Belongs to the phD/YefM antitoxin family.</text>
</comment>
<gene>
    <name evidence="2" type="primary">stbD</name>
    <name evidence="2" type="ORF">OB144RH_07790</name>
</gene>
<proteinExistence type="inferred from homology"/>
<evidence type="ECO:0000313" key="2">
    <source>
        <dbReference type="EMBL" id="CAK9121672.1"/>
    </source>
</evidence>
<name>A0ABP0T6T8_RICHE</name>